<accession>A0A8J2FW56</accession>
<protein>
    <submittedName>
        <fullName evidence="1">Uncharacterized protein</fullName>
    </submittedName>
</protein>
<dbReference type="Proteomes" id="UP000663859">
    <property type="component" value="Unassembled WGS sequence"/>
</dbReference>
<dbReference type="AlphaFoldDB" id="A0A8J2FW56"/>
<proteinExistence type="predicted"/>
<sequence>MGISEGFGARKFAFGQEPRYVDRLKATKRLGTSLGKVFEIHWAWGPALSHQARKKTRIELRAQLAGPSDTRDGPAGRELFGLGKAGFNPRRVAYDERGEMGAAQDTIHRLLSLLRSAPLFTFVQEVALRVDPILQRIYGLGGKRRPNRPGSPV</sequence>
<reference evidence="1" key="1">
    <citation type="submission" date="2021-02" db="EMBL/GenBank/DDBJ databases">
        <authorList>
            <person name="Cremers G."/>
            <person name="Picone N."/>
        </authorList>
    </citation>
    <scope>NUCLEOTIDE SEQUENCE</scope>
    <source>
        <strain evidence="1">PQ17</strain>
    </source>
</reference>
<gene>
    <name evidence="1" type="ORF">MPNT_210050</name>
</gene>
<organism evidence="1 2">
    <name type="scientific">Candidatus Methylacidithermus pantelleriae</name>
    <dbReference type="NCBI Taxonomy" id="2744239"/>
    <lineage>
        <taxon>Bacteria</taxon>
        <taxon>Pseudomonadati</taxon>
        <taxon>Verrucomicrobiota</taxon>
        <taxon>Methylacidiphilae</taxon>
        <taxon>Methylacidiphilales</taxon>
        <taxon>Methylacidiphilaceae</taxon>
        <taxon>Candidatus Methylacidithermus</taxon>
    </lineage>
</organism>
<keyword evidence="2" id="KW-1185">Reference proteome</keyword>
<comment type="caution">
    <text evidence="1">The sequence shown here is derived from an EMBL/GenBank/DDBJ whole genome shotgun (WGS) entry which is preliminary data.</text>
</comment>
<name>A0A8J2FW56_9BACT</name>
<dbReference type="EMBL" id="CAJNOB010000014">
    <property type="protein sequence ID" value="CAF0697334.1"/>
    <property type="molecule type" value="Genomic_DNA"/>
</dbReference>
<evidence type="ECO:0000313" key="2">
    <source>
        <dbReference type="Proteomes" id="UP000663859"/>
    </source>
</evidence>
<evidence type="ECO:0000313" key="1">
    <source>
        <dbReference type="EMBL" id="CAF0697334.1"/>
    </source>
</evidence>